<organism evidence="1 2">
    <name type="scientific">Clostridioides difficile</name>
    <name type="common">Peptoclostridium difficile</name>
    <dbReference type="NCBI Taxonomy" id="1496"/>
    <lineage>
        <taxon>Bacteria</taxon>
        <taxon>Bacillati</taxon>
        <taxon>Bacillota</taxon>
        <taxon>Clostridia</taxon>
        <taxon>Peptostreptococcales</taxon>
        <taxon>Peptostreptococcaceae</taxon>
        <taxon>Clostridioides</taxon>
    </lineage>
</organism>
<evidence type="ECO:0000313" key="1">
    <source>
        <dbReference type="EMBL" id="HBH1541636.1"/>
    </source>
</evidence>
<evidence type="ECO:0000313" key="2">
    <source>
        <dbReference type="Proteomes" id="UP000878956"/>
    </source>
</evidence>
<reference evidence="1" key="2">
    <citation type="submission" date="2021-06" db="EMBL/GenBank/DDBJ databases">
        <authorList>
            <consortium name="NCBI Pathogen Detection Project"/>
        </authorList>
    </citation>
    <scope>NUCLEOTIDE SEQUENCE</scope>
    <source>
        <strain evidence="1">HN1000</strain>
    </source>
</reference>
<accession>A0AAN6A597</accession>
<dbReference type="EMBL" id="DAEPXK010000008">
    <property type="protein sequence ID" value="HBH1541636.1"/>
    <property type="molecule type" value="Genomic_DNA"/>
</dbReference>
<name>A0AAN6A597_CLODI</name>
<reference evidence="1" key="1">
    <citation type="journal article" date="2018" name="Genome Biol.">
        <title>SKESA: strategic k-mer extension for scrupulous assemblies.</title>
        <authorList>
            <person name="Souvorov A."/>
            <person name="Agarwala R."/>
            <person name="Lipman D.J."/>
        </authorList>
    </citation>
    <scope>NUCLEOTIDE SEQUENCE</scope>
    <source>
        <strain evidence="1">HN1000</strain>
    </source>
</reference>
<protein>
    <submittedName>
        <fullName evidence="1">Uncharacterized protein</fullName>
    </submittedName>
</protein>
<sequence length="106" mass="12659">MNTNKIYEKKEYIIIKSKNGYIVYNTNKKFEEGHTHLKSYNAAKTAIDLVIKRRIPRSYSIYFLTSLMRISNDVQYIKHISDIVYIRNSKGLKEKYINSKNIKKNY</sequence>
<proteinExistence type="predicted"/>
<gene>
    <name evidence="1" type="ORF">KRM00_001099</name>
</gene>
<dbReference type="RefSeq" id="WP_022620766.1">
    <property type="nucleotide sequence ID" value="NZ_BING01000001.1"/>
</dbReference>
<comment type="caution">
    <text evidence="1">The sequence shown here is derived from an EMBL/GenBank/DDBJ whole genome shotgun (WGS) entry which is preliminary data.</text>
</comment>
<dbReference type="Proteomes" id="UP000878956">
    <property type="component" value="Unassembled WGS sequence"/>
</dbReference>
<dbReference type="AlphaFoldDB" id="A0AAN6A597"/>